<comment type="caution">
    <text evidence="3">The sequence shown here is derived from an EMBL/GenBank/DDBJ whole genome shotgun (WGS) entry which is preliminary data.</text>
</comment>
<feature type="region of interest" description="Disordered" evidence="1">
    <location>
        <begin position="547"/>
        <end position="572"/>
    </location>
</feature>
<feature type="compositionally biased region" description="Acidic residues" evidence="1">
    <location>
        <begin position="563"/>
        <end position="572"/>
    </location>
</feature>
<evidence type="ECO:0000259" key="2">
    <source>
        <dbReference type="SMART" id="SM00531"/>
    </source>
</evidence>
<feature type="region of interest" description="Disordered" evidence="1">
    <location>
        <begin position="407"/>
        <end position="429"/>
    </location>
</feature>
<dbReference type="GO" id="GO:0006367">
    <property type="term" value="P:transcription initiation at RNA polymerase II promoter"/>
    <property type="evidence" value="ECO:0007669"/>
    <property type="project" value="InterPro"/>
</dbReference>
<dbReference type="Proteomes" id="UP000612055">
    <property type="component" value="Unassembled WGS sequence"/>
</dbReference>
<dbReference type="AlphaFoldDB" id="A0A836C5H0"/>
<dbReference type="Gene3D" id="3.30.40.10">
    <property type="entry name" value="Zinc/RING finger domain, C3HC4 (zinc finger)"/>
    <property type="match status" value="1"/>
</dbReference>
<dbReference type="InterPro" id="IPR002853">
    <property type="entry name" value="TFIIE_asu"/>
</dbReference>
<dbReference type="PANTHER" id="PTHR13097:SF7">
    <property type="entry name" value="GENERAL TRANSCRIPTION FACTOR IIE SUBUNIT 1"/>
    <property type="match status" value="1"/>
</dbReference>
<gene>
    <name evidence="3" type="ORF">HYH03_002116</name>
</gene>
<reference evidence="3" key="1">
    <citation type="journal article" date="2020" name="bioRxiv">
        <title>Comparative genomics of Chlamydomonas.</title>
        <authorList>
            <person name="Craig R.J."/>
            <person name="Hasan A.R."/>
            <person name="Ness R.W."/>
            <person name="Keightley P.D."/>
        </authorList>
    </citation>
    <scope>NUCLEOTIDE SEQUENCE</scope>
    <source>
        <strain evidence="3">CCAP 11/70</strain>
    </source>
</reference>
<proteinExistence type="predicted"/>
<accession>A0A836C5H0</accession>
<dbReference type="SMART" id="SM00531">
    <property type="entry name" value="TFIIE"/>
    <property type="match status" value="1"/>
</dbReference>
<evidence type="ECO:0000256" key="1">
    <source>
        <dbReference type="SAM" id="MobiDB-lite"/>
    </source>
</evidence>
<sequence>MNTGGAGYAPVTYQRLMRLAARAFYGGPCPPPGRDPDFANSRSKIAKMDTRGLGVVIVDYLTTVEWTSSELLSEALKLHPVILSRALRFLEAGHMLRRYERRESRRKKRTIVGDALEAEVAQPDSDDDDEDEAKKKGLLTEYFTIDYARAFDAIQVRINTMRKALKDQLESTNAVQGYYCPGSHCGKTYTSLDAANLVDPDTLEFKCEICGSKLMEKTATDGAAAAGGEAQHATAKERKESDKALLKAIESELAPITRLMAELQHRSVPLPDPGELFEWAQRVRQRDAEAAAAAAKSGGSGAGGGGGGSKLGGGAGGSSNPAAMLAGTGVTVLSAADNTNTWEAQDFKINLDGGGGLLLGGGGASGSLAGVLGAAGGPGGGAGGGAGAAASKKPNALPWFMKPADAQAGDAVASPSAAGPSGAAASAPADSGKHAAFFQDFMASMAKLQEEKKTVLGPGGPLSPLVKTEPFAHAVKREPGAATPLAAAAAAPHPAVKPEPGLAAPPLGPAAPAVKPPAVAEEDLEWEEVAAPPLAGVKVEAGVKPEPHAHAHHAAGAPGGVVEVDEEDWEDV</sequence>
<name>A0A836C5H0_9CHLO</name>
<keyword evidence="4" id="KW-1185">Reference proteome</keyword>
<dbReference type="GO" id="GO:0005673">
    <property type="term" value="C:transcription factor TFIIE complex"/>
    <property type="evidence" value="ECO:0007669"/>
    <property type="project" value="TreeGrafter"/>
</dbReference>
<dbReference type="PANTHER" id="PTHR13097">
    <property type="entry name" value="TRANSCRIPTION INITIATION FACTOR IIE, ALPHA SUBUNIT"/>
    <property type="match status" value="1"/>
</dbReference>
<dbReference type="EMBL" id="JAEHOE010000005">
    <property type="protein sequence ID" value="KAG2499824.1"/>
    <property type="molecule type" value="Genomic_DNA"/>
</dbReference>
<dbReference type="OrthoDB" id="361102at2759"/>
<dbReference type="SUPFAM" id="SSF57783">
    <property type="entry name" value="Zinc beta-ribbon"/>
    <property type="match status" value="1"/>
</dbReference>
<dbReference type="InterPro" id="IPR039997">
    <property type="entry name" value="TFE"/>
</dbReference>
<protein>
    <recommendedName>
        <fullName evidence="2">Transcription initiation factor IIE subunit alpha N-terminal domain-containing protein</fullName>
    </recommendedName>
</protein>
<evidence type="ECO:0000313" key="3">
    <source>
        <dbReference type="EMBL" id="KAG2499824.1"/>
    </source>
</evidence>
<organism evidence="3 4">
    <name type="scientific">Edaphochlamys debaryana</name>
    <dbReference type="NCBI Taxonomy" id="47281"/>
    <lineage>
        <taxon>Eukaryota</taxon>
        <taxon>Viridiplantae</taxon>
        <taxon>Chlorophyta</taxon>
        <taxon>core chlorophytes</taxon>
        <taxon>Chlorophyceae</taxon>
        <taxon>CS clade</taxon>
        <taxon>Chlamydomonadales</taxon>
        <taxon>Chlamydomonadales incertae sedis</taxon>
        <taxon>Edaphochlamys</taxon>
    </lineage>
</organism>
<dbReference type="InterPro" id="IPR013083">
    <property type="entry name" value="Znf_RING/FYVE/PHD"/>
</dbReference>
<feature type="domain" description="Transcription initiation factor IIE subunit alpha N-terminal" evidence="2">
    <location>
        <begin position="52"/>
        <end position="232"/>
    </location>
</feature>
<evidence type="ECO:0000313" key="4">
    <source>
        <dbReference type="Proteomes" id="UP000612055"/>
    </source>
</evidence>